<keyword evidence="2" id="KW-0496">Mitochondrion</keyword>
<keyword evidence="1" id="KW-0812">Transmembrane</keyword>
<dbReference type="EMBL" id="KY622006">
    <property type="protein sequence ID" value="ARF03359.1"/>
    <property type="molecule type" value="Genomic_DNA"/>
</dbReference>
<dbReference type="RefSeq" id="YP_009364371.1">
    <property type="nucleotide sequence ID" value="NC_034659.1"/>
</dbReference>
<feature type="transmembrane region" description="Helical" evidence="1">
    <location>
        <begin position="66"/>
        <end position="86"/>
    </location>
</feature>
<accession>A0A1W5T294</accession>
<dbReference type="AlphaFoldDB" id="A0A1W5T294"/>
<reference evidence="3" key="2">
    <citation type="submission" date="2018-05" db="EMBL/GenBank/DDBJ databases">
        <authorList>
            <person name="Zhang Y."/>
        </authorList>
    </citation>
    <scope>NUCLEOTIDE SEQUENCE</scope>
</reference>
<keyword evidence="1" id="KW-1133">Transmembrane helix</keyword>
<geneLocation type="mitochondrion" evidence="2"/>
<name>A0A1W5T294_9HYPO</name>
<dbReference type="GeneID" id="32888828"/>
<sequence>MLFILNNINNKIRKKTALRSKGRQAPASSEKNKNTIASLFNTNYRFFFYYTSLPSRGCAARKKLNIWINYKCFVGGVASSFFLLFYGCFYEDFVALRILRR</sequence>
<evidence type="ECO:0000313" key="3">
    <source>
        <dbReference type="EMBL" id="QDH07215.1"/>
    </source>
</evidence>
<evidence type="ECO:0000313" key="2">
    <source>
        <dbReference type="EMBL" id="ARF03359.1"/>
    </source>
</evidence>
<reference evidence="2" key="1">
    <citation type="submission" date="2017-02" db="EMBL/GenBank/DDBJ databases">
        <title>SMRT sequencing of the wild medicinal fungus Ophiocordyceps sinensis mitochondrial genome reveals phylogenetic relationship and depicts a genome-wide modification map.</title>
        <authorList>
            <person name="Liu D."/>
            <person name="Kang X."/>
            <person name="Hu L."/>
        </authorList>
    </citation>
    <scope>NUCLEOTIDE SEQUENCE</scope>
</reference>
<dbReference type="EMBL" id="MH400233">
    <property type="protein sequence ID" value="QDH07215.1"/>
    <property type="molecule type" value="Genomic_DNA"/>
</dbReference>
<proteinExistence type="predicted"/>
<protein>
    <submittedName>
        <fullName evidence="2">Uncharacterized protein</fullName>
    </submittedName>
</protein>
<gene>
    <name evidence="2" type="primary">orf101</name>
</gene>
<keyword evidence="1" id="KW-0472">Membrane</keyword>
<evidence type="ECO:0000256" key="1">
    <source>
        <dbReference type="SAM" id="Phobius"/>
    </source>
</evidence>
<organism evidence="2">
    <name type="scientific">Ophiocordyceps sinensis</name>
    <dbReference type="NCBI Taxonomy" id="72228"/>
    <lineage>
        <taxon>Eukaryota</taxon>
        <taxon>Fungi</taxon>
        <taxon>Dikarya</taxon>
        <taxon>Ascomycota</taxon>
        <taxon>Pezizomycotina</taxon>
        <taxon>Sordariomycetes</taxon>
        <taxon>Hypocreomycetidae</taxon>
        <taxon>Hypocreales</taxon>
        <taxon>Ophiocordycipitaceae</taxon>
        <taxon>Ophiocordyceps</taxon>
    </lineage>
</organism>